<dbReference type="NCBIfam" id="NF005883">
    <property type="entry name" value="PRK07845.1"/>
    <property type="match status" value="1"/>
</dbReference>
<feature type="domain" description="FAD/NAD(P)-binding" evidence="7">
    <location>
        <begin position="10"/>
        <end position="341"/>
    </location>
</feature>
<dbReference type="GO" id="GO:0003955">
    <property type="term" value="F:NAD(P)H dehydrogenase (quinone) activity"/>
    <property type="evidence" value="ECO:0007669"/>
    <property type="project" value="TreeGrafter"/>
</dbReference>
<dbReference type="InterPro" id="IPR004099">
    <property type="entry name" value="Pyr_nucl-diS_OxRdtase_dimer"/>
</dbReference>
<comment type="cofactor">
    <cofactor evidence="1">
        <name>FAD</name>
        <dbReference type="ChEBI" id="CHEBI:57692"/>
    </cofactor>
</comment>
<dbReference type="PRINTS" id="PR00411">
    <property type="entry name" value="PNDRDTASEI"/>
</dbReference>
<dbReference type="PIRSF" id="PIRSF000350">
    <property type="entry name" value="Mercury_reductase_MerA"/>
    <property type="match status" value="1"/>
</dbReference>
<dbReference type="InterPro" id="IPR036188">
    <property type="entry name" value="FAD/NAD-bd_sf"/>
</dbReference>
<keyword evidence="4" id="KW-0274">FAD</keyword>
<evidence type="ECO:0000256" key="1">
    <source>
        <dbReference type="ARBA" id="ARBA00001974"/>
    </source>
</evidence>
<evidence type="ECO:0000259" key="6">
    <source>
        <dbReference type="Pfam" id="PF02852"/>
    </source>
</evidence>
<dbReference type="Gene3D" id="3.50.50.60">
    <property type="entry name" value="FAD/NAD(P)-binding domain"/>
    <property type="match status" value="2"/>
</dbReference>
<sequence length="478" mass="49769">MPARSSVPHRVVVIGGGPGGYDAALAAAQLGATTTLIERSGVGGSAVLTDVVPSKTLIATADAAIAVGESHDLGVHFFVDDDKGHPRKPTIAVNLAVVNERLLRLAKETSTDMAATLTAAGVTVVMGEGRLDGTRRVVAKTAGPTGEDFDSFDADTIILAVGARPRTLPTAEPDGQRILTWTQLYNLTEIPEHLIVIGSGVTGAEFASAYTNLGSKVTLVSSRDRVLPGEDKDAAQVLEDVFTRRGMTLQSKSRADKVEVTENGVLVSLEGGATIAGSHCLMAVGSIPNTATLGLEEAGVTVGDSGTITVNKVARTSISNIYAVGDCSDAPPLASVASHQGRTAVFHALGDFAKPLDTRLVCSNIFTSPEIASVGYTEHDVESGLVNGIVHKLDLDANPRAKMQGTTDGFVKLIAQPESGILIGGVIVAPRASELINFLSFAMEHRHTVDQIARSWSVYPSLAGGISETAKGMHQLKK</sequence>
<reference evidence="8" key="1">
    <citation type="submission" date="2020-05" db="EMBL/GenBank/DDBJ databases">
        <authorList>
            <person name="Chiriac C."/>
            <person name="Salcher M."/>
            <person name="Ghai R."/>
            <person name="Kavagutti S V."/>
        </authorList>
    </citation>
    <scope>NUCLEOTIDE SEQUENCE</scope>
</reference>
<dbReference type="Pfam" id="PF07992">
    <property type="entry name" value="Pyr_redox_2"/>
    <property type="match status" value="1"/>
</dbReference>
<dbReference type="EMBL" id="CAEZUE010000079">
    <property type="protein sequence ID" value="CAB4594124.1"/>
    <property type="molecule type" value="Genomic_DNA"/>
</dbReference>
<proteinExistence type="inferred from homology"/>
<dbReference type="InterPro" id="IPR016156">
    <property type="entry name" value="FAD/NAD-linked_Rdtase_dimer_sf"/>
</dbReference>
<dbReference type="PRINTS" id="PR00368">
    <property type="entry name" value="FADPNR"/>
</dbReference>
<evidence type="ECO:0000256" key="5">
    <source>
        <dbReference type="ARBA" id="ARBA00023002"/>
    </source>
</evidence>
<organism evidence="8">
    <name type="scientific">freshwater metagenome</name>
    <dbReference type="NCBI Taxonomy" id="449393"/>
    <lineage>
        <taxon>unclassified sequences</taxon>
        <taxon>metagenomes</taxon>
        <taxon>ecological metagenomes</taxon>
    </lineage>
</organism>
<evidence type="ECO:0000256" key="4">
    <source>
        <dbReference type="ARBA" id="ARBA00022827"/>
    </source>
</evidence>
<dbReference type="InterPro" id="IPR023753">
    <property type="entry name" value="FAD/NAD-binding_dom"/>
</dbReference>
<gene>
    <name evidence="8" type="ORF">UFOPK1788_00694</name>
</gene>
<evidence type="ECO:0000256" key="3">
    <source>
        <dbReference type="ARBA" id="ARBA00022630"/>
    </source>
</evidence>
<evidence type="ECO:0000259" key="7">
    <source>
        <dbReference type="Pfam" id="PF07992"/>
    </source>
</evidence>
<dbReference type="FunFam" id="3.30.390.30:FF:000001">
    <property type="entry name" value="Dihydrolipoyl dehydrogenase"/>
    <property type="match status" value="1"/>
</dbReference>
<dbReference type="PANTHER" id="PTHR43014">
    <property type="entry name" value="MERCURIC REDUCTASE"/>
    <property type="match status" value="1"/>
</dbReference>
<dbReference type="SUPFAM" id="SSF55424">
    <property type="entry name" value="FAD/NAD-linked reductases, dimerisation (C-terminal) domain"/>
    <property type="match status" value="1"/>
</dbReference>
<name>A0A6J6G4M9_9ZZZZ</name>
<dbReference type="PANTHER" id="PTHR43014:SF1">
    <property type="entry name" value="NAD(P)H DEHYDROGENASE (QUINONE)"/>
    <property type="match status" value="1"/>
</dbReference>
<protein>
    <submittedName>
        <fullName evidence="8">Unannotated protein</fullName>
    </submittedName>
</protein>
<keyword evidence="3" id="KW-0285">Flavoprotein</keyword>
<comment type="similarity">
    <text evidence="2">Belongs to the class-I pyridine nucleotide-disulfide oxidoreductase family.</text>
</comment>
<keyword evidence="5" id="KW-0560">Oxidoreductase</keyword>
<feature type="domain" description="Pyridine nucleotide-disulphide oxidoreductase dimerisation" evidence="6">
    <location>
        <begin position="364"/>
        <end position="468"/>
    </location>
</feature>
<evidence type="ECO:0000313" key="8">
    <source>
        <dbReference type="EMBL" id="CAB4594124.1"/>
    </source>
</evidence>
<dbReference type="SUPFAM" id="SSF51905">
    <property type="entry name" value="FAD/NAD(P)-binding domain"/>
    <property type="match status" value="1"/>
</dbReference>
<dbReference type="AlphaFoldDB" id="A0A6J6G4M9"/>
<dbReference type="InterPro" id="IPR001100">
    <property type="entry name" value="Pyr_nuc-diS_OxRdtase"/>
</dbReference>
<dbReference type="GO" id="GO:0050660">
    <property type="term" value="F:flavin adenine dinucleotide binding"/>
    <property type="evidence" value="ECO:0007669"/>
    <property type="project" value="TreeGrafter"/>
</dbReference>
<dbReference type="Gene3D" id="3.30.390.30">
    <property type="match status" value="1"/>
</dbReference>
<evidence type="ECO:0000256" key="2">
    <source>
        <dbReference type="ARBA" id="ARBA00007532"/>
    </source>
</evidence>
<accession>A0A6J6G4M9</accession>
<dbReference type="Pfam" id="PF02852">
    <property type="entry name" value="Pyr_redox_dim"/>
    <property type="match status" value="1"/>
</dbReference>